<gene>
    <name evidence="12" type="ORF">Cvel_13539</name>
</gene>
<evidence type="ECO:0000256" key="7">
    <source>
        <dbReference type="SAM" id="MobiDB-lite"/>
    </source>
</evidence>
<feature type="region of interest" description="Disordered" evidence="7">
    <location>
        <begin position="1967"/>
        <end position="2018"/>
    </location>
</feature>
<protein>
    <recommendedName>
        <fullName evidence="13">Abnormal spindle-like microcephaly-associated protein ASH domain-containing protein</fullName>
    </recommendedName>
</protein>
<feature type="region of interest" description="Disordered" evidence="7">
    <location>
        <begin position="1186"/>
        <end position="1221"/>
    </location>
</feature>
<feature type="compositionally biased region" description="Basic and acidic residues" evidence="7">
    <location>
        <begin position="2309"/>
        <end position="2323"/>
    </location>
</feature>
<dbReference type="InterPro" id="IPR056305">
    <property type="entry name" value="Ig_CFAP65_10th"/>
</dbReference>
<accession>A0A0G4IE08</accession>
<dbReference type="InterPro" id="IPR052614">
    <property type="entry name" value="CFAP65"/>
</dbReference>
<dbReference type="InterPro" id="IPR056344">
    <property type="entry name" value="Ig_CFAP65-like_9th"/>
</dbReference>
<dbReference type="GO" id="GO:0005737">
    <property type="term" value="C:cytoplasm"/>
    <property type="evidence" value="ECO:0007669"/>
    <property type="project" value="UniProtKB-SubCell"/>
</dbReference>
<dbReference type="Gene3D" id="2.60.40.10">
    <property type="entry name" value="Immunoglobulins"/>
    <property type="match status" value="6"/>
</dbReference>
<dbReference type="PANTHER" id="PTHR46127:SF1">
    <property type="entry name" value="CILIA- AND FLAGELLA-ASSOCIATED PROTEIN 65"/>
    <property type="match status" value="1"/>
</dbReference>
<feature type="domain" description="CFAP65 tenth Ig-like" evidence="9">
    <location>
        <begin position="1575"/>
        <end position="1665"/>
    </location>
</feature>
<feature type="region of interest" description="Disordered" evidence="7">
    <location>
        <begin position="1050"/>
        <end position="1082"/>
    </location>
</feature>
<evidence type="ECO:0000256" key="6">
    <source>
        <dbReference type="ARBA" id="ARBA00023273"/>
    </source>
</evidence>
<comment type="subcellular location">
    <subcellularLocation>
        <location evidence="1">Cell projection</location>
        <location evidence="1">Cilium</location>
        <location evidence="1">Flagellum</location>
    </subcellularLocation>
    <subcellularLocation>
        <location evidence="2">Cytoplasm</location>
    </subcellularLocation>
</comment>
<keyword evidence="3" id="KW-0963">Cytoplasm</keyword>
<feature type="compositionally biased region" description="Polar residues" evidence="7">
    <location>
        <begin position="1857"/>
        <end position="1868"/>
    </location>
</feature>
<dbReference type="InterPro" id="IPR058536">
    <property type="entry name" value="Ig_CFAP65_4th"/>
</dbReference>
<dbReference type="InterPro" id="IPR053879">
    <property type="entry name" value="HYDIN_VesB_CFA65-like_Ig"/>
</dbReference>
<dbReference type="Pfam" id="PF24291">
    <property type="entry name" value="Ig_CFAP65"/>
    <property type="match status" value="1"/>
</dbReference>
<evidence type="ECO:0008006" key="13">
    <source>
        <dbReference type="Google" id="ProtNLM"/>
    </source>
</evidence>
<feature type="domain" description="HYDIN/VesB/CFA65-like Ig-like" evidence="8">
    <location>
        <begin position="131"/>
        <end position="205"/>
    </location>
</feature>
<dbReference type="PhylomeDB" id="A0A0G4IE08"/>
<evidence type="ECO:0000256" key="5">
    <source>
        <dbReference type="ARBA" id="ARBA00023069"/>
    </source>
</evidence>
<dbReference type="Pfam" id="PF22544">
    <property type="entry name" value="HYDIN_VesB_CFA65-like_Ig"/>
    <property type="match status" value="1"/>
</dbReference>
<dbReference type="Pfam" id="PF24816">
    <property type="entry name" value="Ig_CFAP65__9th"/>
    <property type="match status" value="1"/>
</dbReference>
<dbReference type="EMBL" id="CDMZ01005875">
    <property type="protein sequence ID" value="CEM55421.1"/>
    <property type="molecule type" value="Genomic_DNA"/>
</dbReference>
<reference evidence="12" key="1">
    <citation type="submission" date="2014-11" db="EMBL/GenBank/DDBJ databases">
        <authorList>
            <person name="Otto D Thomas"/>
            <person name="Naeem Raeece"/>
        </authorList>
    </citation>
    <scope>NUCLEOTIDE SEQUENCE</scope>
</reference>
<organism evidence="12">
    <name type="scientific">Chromera velia CCMP2878</name>
    <dbReference type="NCBI Taxonomy" id="1169474"/>
    <lineage>
        <taxon>Eukaryota</taxon>
        <taxon>Sar</taxon>
        <taxon>Alveolata</taxon>
        <taxon>Colpodellida</taxon>
        <taxon>Chromeraceae</taxon>
        <taxon>Chromera</taxon>
    </lineage>
</organism>
<evidence type="ECO:0000256" key="2">
    <source>
        <dbReference type="ARBA" id="ARBA00004496"/>
    </source>
</evidence>
<dbReference type="Pfam" id="PF24507">
    <property type="entry name" value="Ig_CFAP65_4th"/>
    <property type="match status" value="1"/>
</dbReference>
<proteinExistence type="predicted"/>
<feature type="region of interest" description="Disordered" evidence="7">
    <location>
        <begin position="569"/>
        <end position="603"/>
    </location>
</feature>
<evidence type="ECO:0000259" key="11">
    <source>
        <dbReference type="Pfam" id="PF24816"/>
    </source>
</evidence>
<dbReference type="VEuPathDB" id="CryptoDB:Cvel_13539"/>
<evidence type="ECO:0000256" key="3">
    <source>
        <dbReference type="ARBA" id="ARBA00022490"/>
    </source>
</evidence>
<evidence type="ECO:0000259" key="9">
    <source>
        <dbReference type="Pfam" id="PF24291"/>
    </source>
</evidence>
<dbReference type="GO" id="GO:0031514">
    <property type="term" value="C:motile cilium"/>
    <property type="evidence" value="ECO:0007669"/>
    <property type="project" value="UniProtKB-SubCell"/>
</dbReference>
<feature type="region of interest" description="Disordered" evidence="7">
    <location>
        <begin position="2104"/>
        <end position="2142"/>
    </location>
</feature>
<feature type="domain" description="CFAP65 fourth Ig-like" evidence="10">
    <location>
        <begin position="391"/>
        <end position="480"/>
    </location>
</feature>
<dbReference type="InterPro" id="IPR013783">
    <property type="entry name" value="Ig-like_fold"/>
</dbReference>
<feature type="region of interest" description="Disordered" evidence="7">
    <location>
        <begin position="1319"/>
        <end position="1343"/>
    </location>
</feature>
<keyword evidence="6" id="KW-0966">Cell projection</keyword>
<evidence type="ECO:0000259" key="8">
    <source>
        <dbReference type="Pfam" id="PF22544"/>
    </source>
</evidence>
<keyword evidence="4" id="KW-0282">Flagellum</keyword>
<evidence type="ECO:0000256" key="1">
    <source>
        <dbReference type="ARBA" id="ARBA00004230"/>
    </source>
</evidence>
<keyword evidence="5" id="KW-0969">Cilium</keyword>
<dbReference type="PANTHER" id="PTHR46127">
    <property type="entry name" value="CILIA- AND FLAGELLA-ASSOCIATED PROTEIN 65"/>
    <property type="match status" value="1"/>
</dbReference>
<feature type="region of interest" description="Disordered" evidence="7">
    <location>
        <begin position="1844"/>
        <end position="1874"/>
    </location>
</feature>
<feature type="compositionally biased region" description="Acidic residues" evidence="7">
    <location>
        <begin position="2104"/>
        <end position="2115"/>
    </location>
</feature>
<feature type="region of interest" description="Disordered" evidence="7">
    <location>
        <begin position="2180"/>
        <end position="2329"/>
    </location>
</feature>
<feature type="compositionally biased region" description="Low complexity" evidence="7">
    <location>
        <begin position="2229"/>
        <end position="2260"/>
    </location>
</feature>
<sequence length="2493" mass="270697">MTTTQSGVTMASVAPVLPRATYNETFGLDCEEELVWEGWQPGGEMVKKITIKNISLATVTVKYRLPSTKFFHMEYPETFKLPPGISRTLEVFFRPTKYEPYVDYLQMIVPKKGAFSIVVKALVKQHAITIPELVDFGLCPVKEDTKADIIVFNTGSLPANFAWRCDGPFTIFPTAASIPVGSMERCVLTFHPERAEVYDASLFCDLEIDEADLHRVRPPGAAEDEDEDPSLDEMRNTAELFATLQGTPKRPSKMVCTGIGKFPHLQLPDPSCGIGEGEGGVSMGDVLPGVLVEKKVVIDNVAPVQCDFEVTMDLVAPDVPPLPPVPFTVYPERGTIYAQSSFTLTVRFQSNTVRQVHHLRYKVTTKSGPSIMLHLSARVVPVEAKLSTYTVNFGDTFAGERGSRTFQLANLSPLPLAYHIVNQDSAGVLAVDRPIGIVPPTAFVVLTVVLNANTAGNYVKRLFVVCKGAEHPLPVDVIATVAIRGEPKRPAPLCNEHLWLWKRLQLEGFKDYDDVPETHPLLMDAFVNLPGTAHVPPTQPPSRQRHPSPTFKARAKPFISFSSMAEHAQISRTSASRSPPGPGGQMKGPTSGSSSPAGGGRSATLLQTSRSMTASSSSPPKLGWNSKGAKAAVPMTFISDGLLDNAPKLVWPPEETVTEMFLEMTLDGDSPLRDVSISPMVVDFRGCSPLSMSESRVLSVTNRSRQKMTCLWLVPGKTRNECTEKDENFPATIYPLERDILPGSSCEFQIQFRPSVFDCFSVCCLEALVYPKKNRTFRLVDISKFTPPLMVSVSISGHSFVRGSVKFIPVAEISESLVQFRPCAVGQCTFHVIQVHNRGDTPLHYKVIEPELEDRKSGEAEEMEATAGKSRAIFRAWPHQGLIPALQFHLLVLEFRPREASEGMSCFSNRFRLAFNYEKTSVKDITVLGRAWKPAAAVTELGADGITQCFPPTCSGLLTTQPMKFRNPTETPMELSLSLQKHPGVDDSPSGAPDSLAFSLPIPKLIMDARQLIDVPVVFSPPTKGRFYARLSARASHSDDPTQTVRGALRALLPQPPRFSPPPTARRRRPGSATARALKDDQQLEDPYKSGTLVLDLEGAGLGAGLVVSPRDLDFGAMRAFEKSTLKLTIMNASSSPVNFVLDFQLTVYQPELLEDIEAVRGIEELNRINSQRRRLSIGADLISMAASDPSSPASRSPHAAQRRQQTRDPDSGGLGTEEGTALLFCPPTDSEDMGDIQPWDELTADMAADALTCEKFSGRLEPRHSTTVKITLKPPVRGQYVYMLKVVPVTDQNPTPLPQPVSPKAAFADGSAAYAEKSRRRMSTVHSPPPAGGGARMPAEGRGARRASFIGVHWTKEKNIHATKQTNCVVKARVVHPFVRIVNCRSGVHPCSPSSLWEDVQADALNRFFRMEASQSERAFEAAKGIDARKALLPSLAAFTVNVGRQPLGAAPSELFVTLRNPGLVPCEFAFLGPKTIAVEKVPLWAQDLDVLKAAGPDENAFFEWVEEQGIITVTPEKGCLQPDEQIVVKFRYSHETEGSHVLPVVLAVADGRCCVVHLFGSTLPLAAPRLTVRSTLQNLQPVPVGVNPGVVQAIQLANLGDRACRWWLDPQSLKELSAENFHFPVVQLAPAEGTLVPQQVTHFHVVATPVEAKAYSCRLMLNYCEVEGGEGGDKRRPFEPLPVEIQLEGFDPRGNAQMDPLATLGQTPQLMADGLELPDEVHVRPQVEPFFSPHIPQWCVGVVPGLGAAVSVEHVEFPPCPPRSVIHRIVALINFTDEYSLAFEWDQQELFGDSDVLQIEPASGFLEPRSHCLVSFVLHANEQNVDVSGEVACRLVWGHAEHSHGGSPSPEGGRASSNSANTSQEGDISKMSVEKGDGDEELIARHKAHRHFVSFSDFVLGKWNEKEAARFEHPPRTSVVHRLTFARYRHLISTEGGQRFLQRSLRQLQLPRKLLQFYGPSGLIERQEGSGDTQGLRRGSISQSLGASSHSQTQSKTGGHSQTGGPSTSPFESSVDTLPSEVPIYVRVTARVGQWIVRNPEARRKFLVLPPLRTVPVMEQLVEEAGGDGEARVEAEGMVAGEEQRRASEISVAVTEVEIDDDTPGESATLEEEGGARPSTFSREGSVTGGGKAGAGKGSLFSPERAELTAEVFKEVMRSILEKPEFFSLCQRISTQDPPVFKQLRDSPPPSPRVLHKELAATGDGLAKGVAGLGEEDGEAEGETTAEKAASAAGLSGSFDAGAVGEEAAEGEAAAAEEGGSGGDSDSPPPAPSPEGQGEGEGEGGQTMPPSDGVASPEEETGGGAVEGEKRVSEKEKEKPHRPAIIELPPTEWAPLLNDLLPNIPDLYKRLTKVVKLGEEEEGVVVAGGVSADLPGDLPEETAIKVETVGLNIDEMDLDMIAVDDDDDLGPVPEYKPYQTGSVKADPDGKFTVDDEDAGVATPIALSRPLDKSPCDLQSLPSVVSEIFREVLVSLFDEVMAGKTDWTEPPL</sequence>
<feature type="domain" description="CFAP65-like ninth Ig-like" evidence="11">
    <location>
        <begin position="1378"/>
        <end position="1561"/>
    </location>
</feature>
<evidence type="ECO:0000313" key="12">
    <source>
        <dbReference type="EMBL" id="CEM55421.1"/>
    </source>
</evidence>
<evidence type="ECO:0000259" key="10">
    <source>
        <dbReference type="Pfam" id="PF24507"/>
    </source>
</evidence>
<evidence type="ECO:0000256" key="4">
    <source>
        <dbReference type="ARBA" id="ARBA00022846"/>
    </source>
</evidence>
<name>A0A0G4IE08_9ALVE</name>
<feature type="compositionally biased region" description="Low complexity" evidence="7">
    <location>
        <begin position="1186"/>
        <end position="1204"/>
    </location>
</feature>
<feature type="compositionally biased region" description="Pro residues" evidence="7">
    <location>
        <begin position="1054"/>
        <end position="1064"/>
    </location>
</feature>
<feature type="compositionally biased region" description="Polar residues" evidence="7">
    <location>
        <begin position="1982"/>
        <end position="2018"/>
    </location>
</feature>
<feature type="compositionally biased region" description="Gly residues" evidence="7">
    <location>
        <begin position="2129"/>
        <end position="2139"/>
    </location>
</feature>
<feature type="compositionally biased region" description="Acidic residues" evidence="7">
    <location>
        <begin position="2216"/>
        <end position="2226"/>
    </location>
</feature>
<feature type="region of interest" description="Disordered" evidence="7">
    <location>
        <begin position="2416"/>
        <end position="2437"/>
    </location>
</feature>